<dbReference type="EMBL" id="JACHCB010000024">
    <property type="protein sequence ID" value="MBB6112898.1"/>
    <property type="molecule type" value="Genomic_DNA"/>
</dbReference>
<proteinExistence type="inferred from homology"/>
<dbReference type="InterPro" id="IPR001451">
    <property type="entry name" value="Hexapep"/>
</dbReference>
<organism evidence="3 4">
    <name type="scientific">Mucilaginibacter lappiensis</name>
    <dbReference type="NCBI Taxonomy" id="354630"/>
    <lineage>
        <taxon>Bacteria</taxon>
        <taxon>Pseudomonadati</taxon>
        <taxon>Bacteroidota</taxon>
        <taxon>Sphingobacteriia</taxon>
        <taxon>Sphingobacteriales</taxon>
        <taxon>Sphingobacteriaceae</taxon>
        <taxon>Mucilaginibacter</taxon>
    </lineage>
</organism>
<evidence type="ECO:0000256" key="2">
    <source>
        <dbReference type="ARBA" id="ARBA00022679"/>
    </source>
</evidence>
<comment type="similarity">
    <text evidence="1">Belongs to the transferase hexapeptide repeat family.</text>
</comment>
<protein>
    <submittedName>
        <fullName evidence="3">Acetyltransferase-like isoleucine patch superfamily enzyme</fullName>
    </submittedName>
</protein>
<comment type="caution">
    <text evidence="3">The sequence shown here is derived from an EMBL/GenBank/DDBJ whole genome shotgun (WGS) entry which is preliminary data.</text>
</comment>
<dbReference type="InterPro" id="IPR011004">
    <property type="entry name" value="Trimer_LpxA-like_sf"/>
</dbReference>
<dbReference type="Pfam" id="PF00132">
    <property type="entry name" value="Hexapep"/>
    <property type="match status" value="1"/>
</dbReference>
<keyword evidence="2" id="KW-0808">Transferase</keyword>
<dbReference type="RefSeq" id="WP_245834795.1">
    <property type="nucleotide sequence ID" value="NZ_FTMG01000024.1"/>
</dbReference>
<accession>A0ABR6PSY6</accession>
<keyword evidence="4" id="KW-1185">Reference proteome</keyword>
<evidence type="ECO:0000313" key="4">
    <source>
        <dbReference type="Proteomes" id="UP000541583"/>
    </source>
</evidence>
<name>A0ABR6PSY6_9SPHI</name>
<dbReference type="SUPFAM" id="SSF51161">
    <property type="entry name" value="Trimeric LpxA-like enzymes"/>
    <property type="match status" value="1"/>
</dbReference>
<evidence type="ECO:0000313" key="3">
    <source>
        <dbReference type="EMBL" id="MBB6112898.1"/>
    </source>
</evidence>
<gene>
    <name evidence="3" type="ORF">HDF23_005681</name>
</gene>
<dbReference type="Proteomes" id="UP000541583">
    <property type="component" value="Unassembled WGS sequence"/>
</dbReference>
<dbReference type="PANTHER" id="PTHR23416:SF23">
    <property type="entry name" value="ACETYLTRANSFERASE C18B11.09C-RELATED"/>
    <property type="match status" value="1"/>
</dbReference>
<sequence>MTYSNYARYLLKLPVVLIGPKVNLITENHPADPIDRRALITKPILIKRNAWLGANCTILPGVTVGENSIVAAGAVVSKDVPDNTVVGGIPAKFIKLIITN</sequence>
<evidence type="ECO:0000256" key="1">
    <source>
        <dbReference type="ARBA" id="ARBA00007274"/>
    </source>
</evidence>
<reference evidence="3 4" key="1">
    <citation type="submission" date="2020-08" db="EMBL/GenBank/DDBJ databases">
        <title>Genomic Encyclopedia of Type Strains, Phase IV (KMG-V): Genome sequencing to study the core and pangenomes of soil and plant-associated prokaryotes.</title>
        <authorList>
            <person name="Whitman W."/>
        </authorList>
    </citation>
    <scope>NUCLEOTIDE SEQUENCE [LARGE SCALE GENOMIC DNA]</scope>
    <source>
        <strain evidence="3 4">ANJLi2</strain>
    </source>
</reference>
<dbReference type="InterPro" id="IPR051159">
    <property type="entry name" value="Hexapeptide_acetyltransf"/>
</dbReference>
<dbReference type="PANTHER" id="PTHR23416">
    <property type="entry name" value="SIALIC ACID SYNTHASE-RELATED"/>
    <property type="match status" value="1"/>
</dbReference>
<dbReference type="Gene3D" id="2.160.10.10">
    <property type="entry name" value="Hexapeptide repeat proteins"/>
    <property type="match status" value="1"/>
</dbReference>